<feature type="region of interest" description="Disordered" evidence="7">
    <location>
        <begin position="396"/>
        <end position="418"/>
    </location>
</feature>
<evidence type="ECO:0000313" key="10">
    <source>
        <dbReference type="EMBL" id="KAJ8613613.1"/>
    </source>
</evidence>
<feature type="compositionally biased region" description="Low complexity" evidence="7">
    <location>
        <begin position="396"/>
        <end position="406"/>
    </location>
</feature>
<dbReference type="InterPro" id="IPR050561">
    <property type="entry name" value="PTP"/>
</dbReference>
<keyword evidence="3" id="KW-0132">Cell division</keyword>
<dbReference type="PANTHER" id="PTHR23339">
    <property type="entry name" value="TYROSINE SPECIFIC PROTEIN PHOSPHATASE AND DUAL SPECIFICITY PROTEIN PHOSPHATASE"/>
    <property type="match status" value="1"/>
</dbReference>
<dbReference type="FunFam" id="3.90.190.10:FF:000006">
    <property type="entry name" value="Dual specificity protein phosphatase CDC14B"/>
    <property type="match status" value="1"/>
</dbReference>
<keyword evidence="4" id="KW-0378">Hydrolase</keyword>
<reference evidence="10" key="1">
    <citation type="submission" date="2023-01" db="EMBL/GenBank/DDBJ databases">
        <title>Metagenome sequencing of chrysophaentin producing Chrysophaeum taylorii.</title>
        <authorList>
            <person name="Davison J."/>
            <person name="Bewley C."/>
        </authorList>
    </citation>
    <scope>NUCLEOTIDE SEQUENCE</scope>
    <source>
        <strain evidence="10">NIES-1699</strain>
    </source>
</reference>
<evidence type="ECO:0000256" key="3">
    <source>
        <dbReference type="ARBA" id="ARBA00022618"/>
    </source>
</evidence>
<dbReference type="Pfam" id="PF00782">
    <property type="entry name" value="DSPc"/>
    <property type="match status" value="1"/>
</dbReference>
<dbReference type="Proteomes" id="UP001230188">
    <property type="component" value="Unassembled WGS sequence"/>
</dbReference>
<dbReference type="EC" id="3.1.3.48" evidence="2"/>
<dbReference type="GO" id="GO:0051301">
    <property type="term" value="P:cell division"/>
    <property type="evidence" value="ECO:0007669"/>
    <property type="project" value="UniProtKB-KW"/>
</dbReference>
<protein>
    <recommendedName>
        <fullName evidence="2">protein-tyrosine-phosphatase</fullName>
        <ecNumber evidence="2">3.1.3.48</ecNumber>
    </recommendedName>
</protein>
<evidence type="ECO:0000313" key="11">
    <source>
        <dbReference type="Proteomes" id="UP001230188"/>
    </source>
</evidence>
<name>A0AAD7UQ09_9STRA</name>
<dbReference type="Gene3D" id="3.90.190.10">
    <property type="entry name" value="Protein tyrosine phosphatase superfamily"/>
    <property type="match status" value="2"/>
</dbReference>
<gene>
    <name evidence="10" type="ORF">CTAYLR_006160</name>
</gene>
<feature type="domain" description="Tyrosine-protein phosphatase" evidence="8">
    <location>
        <begin position="189"/>
        <end position="334"/>
    </location>
</feature>
<dbReference type="SUPFAM" id="SSF52799">
    <property type="entry name" value="(Phosphotyrosine protein) phosphatases II"/>
    <property type="match status" value="2"/>
</dbReference>
<sequence>MRMSFERTPYSSVILRNRLVFTAVNEVPRPLPPNSHWFSIDDKLVYWNFFLDFGPLNLGHLYRFCAMLNAKLHEFQGKAIFFYSSTHPHQRTNGAFLIGAWQMLYLGRTAEEAFSTVECFDLEPFHDATPGKCNFHLDVLDCLRGLGKARFYGFFEFDTFDIAEYEYFEAVENGDLNWIVKDKIFAFAGPHDADARQKDHGYRTLPPEHFVPYFVRKGVTLVVRLNKPYYKASTFTAMGADFADLYYLDGSNPPLHILKKFILIAERTPGAFGVHCKAGLGRTGTCIGSYLMKHFKFTAEEIIGWMRICRPGCVIGQQQHFLKEIEQALWREGDAYRAARGEPLVSPDITTHRLHHSPSKASSPSRVIPFNSRTQAAYQTLAAKLLDLGLDASVVQGSSSSSSSQGDELRRRRQAGAY</sequence>
<dbReference type="EMBL" id="JAQMWT010000027">
    <property type="protein sequence ID" value="KAJ8613613.1"/>
    <property type="molecule type" value="Genomic_DNA"/>
</dbReference>
<comment type="similarity">
    <text evidence="1">Belongs to the protein-tyrosine phosphatase family. Non-receptor class CDC14 subfamily.</text>
</comment>
<evidence type="ECO:0000256" key="2">
    <source>
        <dbReference type="ARBA" id="ARBA00013064"/>
    </source>
</evidence>
<accession>A0AAD7UQ09</accession>
<organism evidence="10 11">
    <name type="scientific">Chrysophaeum taylorii</name>
    <dbReference type="NCBI Taxonomy" id="2483200"/>
    <lineage>
        <taxon>Eukaryota</taxon>
        <taxon>Sar</taxon>
        <taxon>Stramenopiles</taxon>
        <taxon>Ochrophyta</taxon>
        <taxon>Pelagophyceae</taxon>
        <taxon>Pelagomonadales</taxon>
        <taxon>Pelagomonadaceae</taxon>
        <taxon>Chrysophaeum</taxon>
    </lineage>
</organism>
<dbReference type="CDD" id="cd17657">
    <property type="entry name" value="CDC14_N"/>
    <property type="match status" value="1"/>
</dbReference>
<dbReference type="InterPro" id="IPR000387">
    <property type="entry name" value="Tyr_Pase_dom"/>
</dbReference>
<feature type="domain" description="Tyrosine specific protein phosphatases" evidence="9">
    <location>
        <begin position="259"/>
        <end position="321"/>
    </location>
</feature>
<dbReference type="Pfam" id="PF14671">
    <property type="entry name" value="DSPn"/>
    <property type="match status" value="1"/>
</dbReference>
<evidence type="ECO:0000256" key="1">
    <source>
        <dbReference type="ARBA" id="ARBA00007315"/>
    </source>
</evidence>
<dbReference type="AlphaFoldDB" id="A0AAD7UQ09"/>
<evidence type="ECO:0000256" key="4">
    <source>
        <dbReference type="ARBA" id="ARBA00022801"/>
    </source>
</evidence>
<keyword evidence="5" id="KW-0904">Protein phosphatase</keyword>
<comment type="caution">
    <text evidence="10">The sequence shown here is derived from an EMBL/GenBank/DDBJ whole genome shotgun (WGS) entry which is preliminary data.</text>
</comment>
<evidence type="ECO:0000259" key="8">
    <source>
        <dbReference type="PROSITE" id="PS50054"/>
    </source>
</evidence>
<dbReference type="InterPro" id="IPR000340">
    <property type="entry name" value="Dual-sp_phosphatase_cat-dom"/>
</dbReference>
<dbReference type="InterPro" id="IPR029021">
    <property type="entry name" value="Prot-tyrosine_phosphatase-like"/>
</dbReference>
<dbReference type="PROSITE" id="PS00383">
    <property type="entry name" value="TYR_PHOSPHATASE_1"/>
    <property type="match status" value="1"/>
</dbReference>
<dbReference type="InterPro" id="IPR029260">
    <property type="entry name" value="DSPn"/>
</dbReference>
<keyword evidence="11" id="KW-1185">Reference proteome</keyword>
<dbReference type="CDD" id="cd14499">
    <property type="entry name" value="CDC14_C"/>
    <property type="match status" value="1"/>
</dbReference>
<proteinExistence type="inferred from homology"/>
<evidence type="ECO:0000256" key="7">
    <source>
        <dbReference type="SAM" id="MobiDB-lite"/>
    </source>
</evidence>
<evidence type="ECO:0000256" key="6">
    <source>
        <dbReference type="ARBA" id="ARBA00023306"/>
    </source>
</evidence>
<dbReference type="InterPro" id="IPR016130">
    <property type="entry name" value="Tyr_Pase_AS"/>
</dbReference>
<dbReference type="GO" id="GO:0004725">
    <property type="term" value="F:protein tyrosine phosphatase activity"/>
    <property type="evidence" value="ECO:0007669"/>
    <property type="project" value="UniProtKB-EC"/>
</dbReference>
<dbReference type="PROSITE" id="PS50056">
    <property type="entry name" value="TYR_PHOSPHATASE_2"/>
    <property type="match status" value="1"/>
</dbReference>
<evidence type="ECO:0000256" key="5">
    <source>
        <dbReference type="ARBA" id="ARBA00022912"/>
    </source>
</evidence>
<keyword evidence="6" id="KW-0131">Cell cycle</keyword>
<evidence type="ECO:0000259" key="9">
    <source>
        <dbReference type="PROSITE" id="PS50056"/>
    </source>
</evidence>
<dbReference type="InterPro" id="IPR020422">
    <property type="entry name" value="TYR_PHOSPHATASE_DUAL_dom"/>
</dbReference>
<dbReference type="InterPro" id="IPR044506">
    <property type="entry name" value="CDC14_C"/>
</dbReference>
<dbReference type="PROSITE" id="PS50054">
    <property type="entry name" value="TYR_PHOSPHATASE_DUAL"/>
    <property type="match status" value="1"/>
</dbReference>